<organism evidence="4">
    <name type="scientific">Dolosigranulum savutiense</name>
    <dbReference type="NCBI Taxonomy" id="3110288"/>
    <lineage>
        <taxon>Bacteria</taxon>
        <taxon>Bacillati</taxon>
        <taxon>Bacillota</taxon>
        <taxon>Bacilli</taxon>
        <taxon>Lactobacillales</taxon>
        <taxon>Carnobacteriaceae</taxon>
        <taxon>Dolosigranulum</taxon>
    </lineage>
</organism>
<evidence type="ECO:0000259" key="3">
    <source>
        <dbReference type="PROSITE" id="PS50011"/>
    </source>
</evidence>
<evidence type="ECO:0000256" key="2">
    <source>
        <dbReference type="ARBA" id="ARBA00022840"/>
    </source>
</evidence>
<keyword evidence="1" id="KW-0547">Nucleotide-binding</keyword>
<dbReference type="InterPro" id="IPR000719">
    <property type="entry name" value="Prot_kinase_dom"/>
</dbReference>
<dbReference type="PANTHER" id="PTHR24346">
    <property type="entry name" value="MAP/MICROTUBULE AFFINITY-REGULATING KINASE"/>
    <property type="match status" value="1"/>
</dbReference>
<dbReference type="EMBL" id="CP142435">
    <property type="protein sequence ID" value="XBC49719.1"/>
    <property type="molecule type" value="Genomic_DNA"/>
</dbReference>
<dbReference type="SUPFAM" id="SSF56112">
    <property type="entry name" value="Protein kinase-like (PK-like)"/>
    <property type="match status" value="1"/>
</dbReference>
<keyword evidence="2" id="KW-0067">ATP-binding</keyword>
<evidence type="ECO:0000256" key="1">
    <source>
        <dbReference type="ARBA" id="ARBA00022741"/>
    </source>
</evidence>
<dbReference type="GO" id="GO:0005524">
    <property type="term" value="F:ATP binding"/>
    <property type="evidence" value="ECO:0007669"/>
    <property type="project" value="UniProtKB-KW"/>
</dbReference>
<keyword evidence="4" id="KW-0808">Transferase</keyword>
<dbReference type="InterPro" id="IPR011009">
    <property type="entry name" value="Kinase-like_dom_sf"/>
</dbReference>
<gene>
    <name evidence="4" type="ORF">VUQ06_00425</name>
</gene>
<accession>A0AB74U0F1</accession>
<dbReference type="GO" id="GO:0035556">
    <property type="term" value="P:intracellular signal transduction"/>
    <property type="evidence" value="ECO:0007669"/>
    <property type="project" value="TreeGrafter"/>
</dbReference>
<dbReference type="GO" id="GO:0005737">
    <property type="term" value="C:cytoplasm"/>
    <property type="evidence" value="ECO:0007669"/>
    <property type="project" value="TreeGrafter"/>
</dbReference>
<dbReference type="PANTHER" id="PTHR24346:SF30">
    <property type="entry name" value="MATERNAL EMBRYONIC LEUCINE ZIPPER KINASE"/>
    <property type="match status" value="1"/>
</dbReference>
<dbReference type="PROSITE" id="PS50011">
    <property type="entry name" value="PROTEIN_KINASE_DOM"/>
    <property type="match status" value="1"/>
</dbReference>
<dbReference type="Gene3D" id="1.10.510.10">
    <property type="entry name" value="Transferase(Phosphotransferase) domain 1"/>
    <property type="match status" value="1"/>
</dbReference>
<dbReference type="InterPro" id="IPR008266">
    <property type="entry name" value="Tyr_kinase_AS"/>
</dbReference>
<evidence type="ECO:0000313" key="4">
    <source>
        <dbReference type="EMBL" id="XBC49719.1"/>
    </source>
</evidence>
<dbReference type="Pfam" id="PF00069">
    <property type="entry name" value="Pkinase"/>
    <property type="match status" value="1"/>
</dbReference>
<dbReference type="GO" id="GO:0004674">
    <property type="term" value="F:protein serine/threonine kinase activity"/>
    <property type="evidence" value="ECO:0007669"/>
    <property type="project" value="TreeGrafter"/>
</dbReference>
<name>A0AB74U0F1_9LACT</name>
<keyword evidence="4" id="KW-0418">Kinase</keyword>
<dbReference type="AlphaFoldDB" id="A0AB74U0F1"/>
<dbReference type="RefSeq" id="WP_347301444.1">
    <property type="nucleotide sequence ID" value="NZ_CP142435.1"/>
</dbReference>
<reference evidence="4" key="1">
    <citation type="submission" date="2023-12" db="EMBL/GenBank/DDBJ databases">
        <title>Dolosigranulum savutii sp. nov. isolated from human upper respiratory samples collected in Botswana.</title>
        <authorList>
            <person name="Kelly M.S."/>
        </authorList>
    </citation>
    <scope>NUCLEOTIDE SEQUENCE</scope>
    <source>
        <strain evidence="4">MSK294</strain>
    </source>
</reference>
<protein>
    <submittedName>
        <fullName evidence="4">Protein kinase</fullName>
    </submittedName>
</protein>
<sequence length="511" mass="60535">MYNYSRGESVEDKCLEIISKEFCGDFEDSLYEYKSGPQLVLFFNSNFRYNDQYYNGFPSRWIYVSEKVKDLYNNDKLNNFFSFIMSVEFHIQEKEKTIVEIVPFIEKLKKQWNRKLRPYKYQLIQIGDRFELTNLDEDLKLIGVGGCANVYIQKSTDLVIKQLKWENLLDESIKHRFKREFQITKNLYDIDGIIKVYDFNESDYFYVMEKCDITLHDFLISKSLSDEAKEDIIIEILSIVAKVHDRNIIHRDISSNNIFLKENSIRIADFGLGKNFNLVLSHQTKNTTQLGQVQYCPPEQLMLLKDTGKYSDVYSLGRIINFILTNNPNDKNHNYKLLVEKATSLDTDRRYNDAGEMYNSFLKTKKYKEDDKKEKIILNIIKSNKYNDEVAIYISSLSSKELCNNIININNFKNSLYHYFNDYPESISEILRFIELDMDNECNRFEDADNFADIAEHILRKNLSRFEVREKAAEILNHVAFYVNRYYAQRLIDSLIDNGIESMLEEILVQY</sequence>
<dbReference type="PROSITE" id="PS00109">
    <property type="entry name" value="PROTEIN_KINASE_TYR"/>
    <property type="match status" value="1"/>
</dbReference>
<feature type="domain" description="Protein kinase" evidence="3">
    <location>
        <begin position="136"/>
        <end position="481"/>
    </location>
</feature>
<dbReference type="KEGG" id="dst:VUQ06_00425"/>
<proteinExistence type="predicted"/>